<reference evidence="2 3" key="1">
    <citation type="submission" date="2017-11" db="EMBL/GenBank/DDBJ databases">
        <title>Genome-resolved metagenomics identifies genetic mobility, metabolic interactions, and unexpected diversity in perchlorate-reducing communities.</title>
        <authorList>
            <person name="Barnum T.P."/>
            <person name="Figueroa I.A."/>
            <person name="Carlstrom C.I."/>
            <person name="Lucas L.N."/>
            <person name="Engelbrektson A.L."/>
            <person name="Coates J.D."/>
        </authorList>
    </citation>
    <scope>NUCLEOTIDE SEQUENCE [LARGE SCALE GENOMIC DNA]</scope>
    <source>
        <strain evidence="2">BM706</strain>
    </source>
</reference>
<evidence type="ECO:0000256" key="1">
    <source>
        <dbReference type="SAM" id="SignalP"/>
    </source>
</evidence>
<gene>
    <name evidence="2" type="ORF">C0601_07790</name>
</gene>
<keyword evidence="1" id="KW-0732">Signal</keyword>
<dbReference type="Proteomes" id="UP000234857">
    <property type="component" value="Unassembled WGS sequence"/>
</dbReference>
<protein>
    <submittedName>
        <fullName evidence="2">Uncharacterized protein</fullName>
    </submittedName>
</protein>
<feature type="chain" id="PRO_5014698078" evidence="1">
    <location>
        <begin position="28"/>
        <end position="75"/>
    </location>
</feature>
<evidence type="ECO:0000313" key="2">
    <source>
        <dbReference type="EMBL" id="PLX17452.1"/>
    </source>
</evidence>
<evidence type="ECO:0000313" key="3">
    <source>
        <dbReference type="Proteomes" id="UP000234857"/>
    </source>
</evidence>
<proteinExistence type="predicted"/>
<name>A0A2N5ZFQ1_MUIH1</name>
<dbReference type="EMBL" id="PKTG01000087">
    <property type="protein sequence ID" value="PLX17452.1"/>
    <property type="molecule type" value="Genomic_DNA"/>
</dbReference>
<dbReference type="AlphaFoldDB" id="A0A2N5ZFQ1"/>
<organism evidence="2 3">
    <name type="scientific">Muiribacterium halophilum</name>
    <dbReference type="NCBI Taxonomy" id="2053465"/>
    <lineage>
        <taxon>Bacteria</taxon>
        <taxon>Candidatus Muiribacteriota</taxon>
        <taxon>Candidatus Muiribacteriia</taxon>
        <taxon>Candidatus Muiribacteriales</taxon>
        <taxon>Candidatus Muiribacteriaceae</taxon>
        <taxon>Candidatus Muiribacterium</taxon>
    </lineage>
</organism>
<accession>A0A2N5ZFQ1</accession>
<feature type="signal peptide" evidence="1">
    <location>
        <begin position="1"/>
        <end position="27"/>
    </location>
</feature>
<comment type="caution">
    <text evidence="2">The sequence shown here is derived from an EMBL/GenBank/DDBJ whole genome shotgun (WGS) entry which is preliminary data.</text>
</comment>
<sequence length="75" mass="8119">MKKTLLLVIAVVSIVSVGALQLSDLNAAFDVVKVTSNTGDYTVENTVQLVSKQTRDASQFSYYYSVNAEKNTASI</sequence>